<dbReference type="InterPro" id="IPR036188">
    <property type="entry name" value="FAD/NAD-bd_sf"/>
</dbReference>
<dbReference type="Gene3D" id="1.10.10.1620">
    <property type="match status" value="1"/>
</dbReference>
<evidence type="ECO:0000313" key="3">
    <source>
        <dbReference type="Proteomes" id="UP001612415"/>
    </source>
</evidence>
<keyword evidence="3" id="KW-1185">Reference proteome</keyword>
<dbReference type="Gene3D" id="3.50.50.60">
    <property type="entry name" value="FAD/NAD(P)-binding domain"/>
    <property type="match status" value="1"/>
</dbReference>
<accession>A0ABW7YK64</accession>
<dbReference type="PANTHER" id="PTHR10742:SF342">
    <property type="entry name" value="AMINE OXIDASE"/>
    <property type="match status" value="1"/>
</dbReference>
<dbReference type="Gene3D" id="6.10.140.1210">
    <property type="match status" value="1"/>
</dbReference>
<organism evidence="2 3">
    <name type="scientific">Streptomyces cellulosae</name>
    <dbReference type="NCBI Taxonomy" id="1968"/>
    <lineage>
        <taxon>Bacteria</taxon>
        <taxon>Bacillati</taxon>
        <taxon>Actinomycetota</taxon>
        <taxon>Actinomycetes</taxon>
        <taxon>Kitasatosporales</taxon>
        <taxon>Streptomycetaceae</taxon>
        <taxon>Streptomyces</taxon>
    </lineage>
</organism>
<dbReference type="EMBL" id="JBITDC010000047">
    <property type="protein sequence ID" value="MFI5682217.1"/>
    <property type="molecule type" value="Genomic_DNA"/>
</dbReference>
<dbReference type="PANTHER" id="PTHR10742">
    <property type="entry name" value="FLAVIN MONOAMINE OXIDASE"/>
    <property type="match status" value="1"/>
</dbReference>
<evidence type="ECO:0000313" key="2">
    <source>
        <dbReference type="EMBL" id="MFI5682217.1"/>
    </source>
</evidence>
<dbReference type="PROSITE" id="PS51318">
    <property type="entry name" value="TAT"/>
    <property type="match status" value="1"/>
</dbReference>
<dbReference type="Gene3D" id="1.10.405.10">
    <property type="entry name" value="Guanine Nucleotide Dissociation Inhibitor, domain 1"/>
    <property type="match status" value="1"/>
</dbReference>
<proteinExistence type="predicted"/>
<dbReference type="Gene3D" id="3.30.70.2100">
    <property type="match status" value="1"/>
</dbReference>
<dbReference type="SUPFAM" id="SSF51905">
    <property type="entry name" value="FAD/NAD(P)-binding domain"/>
    <property type="match status" value="1"/>
</dbReference>
<comment type="caution">
    <text evidence="2">The sequence shown here is derived from an EMBL/GenBank/DDBJ whole genome shotgun (WGS) entry which is preliminary data.</text>
</comment>
<dbReference type="Gene3D" id="3.30.160.490">
    <property type="match status" value="1"/>
</dbReference>
<dbReference type="InterPro" id="IPR050281">
    <property type="entry name" value="Flavin_monoamine_oxidase"/>
</dbReference>
<dbReference type="Proteomes" id="UP001612415">
    <property type="component" value="Unassembled WGS sequence"/>
</dbReference>
<protein>
    <submittedName>
        <fullName evidence="2">Flavin monoamine oxidase family protein</fullName>
    </submittedName>
</protein>
<dbReference type="Gene3D" id="3.30.1490.470">
    <property type="match status" value="1"/>
</dbReference>
<gene>
    <name evidence="2" type="ORF">ACIA8P_48155</name>
</gene>
<dbReference type="InterPro" id="IPR006311">
    <property type="entry name" value="TAT_signal"/>
</dbReference>
<name>A0ABW7YK64_STRCE</name>
<dbReference type="Pfam" id="PF01593">
    <property type="entry name" value="Amino_oxidase"/>
    <property type="match status" value="2"/>
</dbReference>
<dbReference type="Gene3D" id="1.10.10.1790">
    <property type="match status" value="1"/>
</dbReference>
<dbReference type="SUPFAM" id="SSF54373">
    <property type="entry name" value="FAD-linked reductases, C-terminal domain"/>
    <property type="match status" value="1"/>
</dbReference>
<sequence length="682" mass="74681">MHELRTTASQPPLSRRRFTTATVATGTAAGVAALGLGTADPATAAAAAPAAPAVPERAPSPPRSTADWDTCLAVARALLVVDAHDRPLVPTYEKILGSGLPRARTGAAKKVLVVGAGPAGLVAAWLLKRAGHHVTLLEANGNRVGGRIKTFRTGGHEHAAQPFTDPRQYAEAGAMRIPGSHPLVMHLIEQLGLEKRPFHLVDVDGAGRPVNHAWLHVNGIRVRRSEYARSPRRVNQSFGVPRTYWDTPSSKILGDALDPVRDEFSTVGPDGKRVDKPMPERVRGWARVVQRYGDWSMYRFLTEQAGFDERTIDLVGTLENLTSRLPLSFIHSFISQSLISPGTAFWELAGGTATLPDALLRQVSDVLRRDRRATHIEYWDAERQHQSGADDTSHVRRDGPHVWIDTVSEGRDGTVVREQFTGDLAIVTVPFSGLRQVQISPLMAYGKRRAVAELHYDSATKVLLEFSRRWWEFTEADWKRELDAVRPGLYQDYLHGKAPADGSLLGAHPSVPRGHISPAQRAHYAANRWVGRDQPEAAHIVGGGSVSDNSNRFMINPSHPVPGSQGGVVLASYSWADDASRWDSFDDEARYPFALRGLQQVYGQRVEVFYTGAGRTQSWLRDPYANGEASVLLPGQHTELLGHIRAPEGPLRFAGDHTSVKPSWIEGAVESGVRAALEVHRA</sequence>
<dbReference type="InterPro" id="IPR002937">
    <property type="entry name" value="Amino_oxidase"/>
</dbReference>
<evidence type="ECO:0000259" key="1">
    <source>
        <dbReference type="Pfam" id="PF01593"/>
    </source>
</evidence>
<reference evidence="2 3" key="1">
    <citation type="submission" date="2024-10" db="EMBL/GenBank/DDBJ databases">
        <title>The Natural Products Discovery Center: Release of the First 8490 Sequenced Strains for Exploring Actinobacteria Biosynthetic Diversity.</title>
        <authorList>
            <person name="Kalkreuter E."/>
            <person name="Kautsar S.A."/>
            <person name="Yang D."/>
            <person name="Bader C.D."/>
            <person name="Teijaro C.N."/>
            <person name="Fluegel L."/>
            <person name="Davis C.M."/>
            <person name="Simpson J.R."/>
            <person name="Lauterbach L."/>
            <person name="Steele A.D."/>
            <person name="Gui C."/>
            <person name="Meng S."/>
            <person name="Li G."/>
            <person name="Viehrig K."/>
            <person name="Ye F."/>
            <person name="Su P."/>
            <person name="Kiefer A.F."/>
            <person name="Nichols A."/>
            <person name="Cepeda A.J."/>
            <person name="Yan W."/>
            <person name="Fan B."/>
            <person name="Jiang Y."/>
            <person name="Adhikari A."/>
            <person name="Zheng C.-J."/>
            <person name="Schuster L."/>
            <person name="Cowan T.M."/>
            <person name="Smanski M.J."/>
            <person name="Chevrette M.G."/>
            <person name="De Carvalho L.P.S."/>
            <person name="Shen B."/>
        </authorList>
    </citation>
    <scope>NUCLEOTIDE SEQUENCE [LARGE SCALE GENOMIC DNA]</scope>
    <source>
        <strain evidence="2 3">NPDC051599</strain>
    </source>
</reference>
<dbReference type="RefSeq" id="WP_398663506.1">
    <property type="nucleotide sequence ID" value="NZ_JBITDC010000047.1"/>
</dbReference>
<feature type="domain" description="Amine oxidase" evidence="1">
    <location>
        <begin position="119"/>
        <end position="472"/>
    </location>
</feature>
<feature type="domain" description="Amine oxidase" evidence="1">
    <location>
        <begin position="552"/>
        <end position="679"/>
    </location>
</feature>